<evidence type="ECO:0000259" key="1">
    <source>
        <dbReference type="Pfam" id="PF08486"/>
    </source>
</evidence>
<dbReference type="AlphaFoldDB" id="A0A415UBW3"/>
<dbReference type="InterPro" id="IPR013486">
    <property type="entry name" value="SpoIID/LytB"/>
</dbReference>
<dbReference type="Proteomes" id="UP000283700">
    <property type="component" value="Unassembled WGS sequence"/>
</dbReference>
<gene>
    <name evidence="2" type="ORF">DWZ29_04600</name>
</gene>
<evidence type="ECO:0000313" key="3">
    <source>
        <dbReference type="Proteomes" id="UP000283700"/>
    </source>
</evidence>
<accession>A0A415UBW3</accession>
<dbReference type="RefSeq" id="WP_118485790.1">
    <property type="nucleotide sequence ID" value="NZ_QRQO01000008.1"/>
</dbReference>
<feature type="domain" description="Sporulation stage II protein D amidase enhancer LytB N-terminal" evidence="1">
    <location>
        <begin position="43"/>
        <end position="183"/>
    </location>
</feature>
<comment type="caution">
    <text evidence="2">The sequence shown here is derived from an EMBL/GenBank/DDBJ whole genome shotgun (WGS) entry which is preliminary data.</text>
</comment>
<sequence length="364" mass="40668">MKKLALYILFIFGALLIPTIATILISGNMGVADIKMGITVEMKNGEKMDGEQFVIGMAASELSYIKEEEALKAWMIVCRTNFVKAASGESNSKKVGSETNMTVAQKTRNIANAASTQNSDNVKDVQSTEIINRKYQNIRQENLNLDYISMKELEENNGRKAYLEIKKRLEDASDATFGQVLIYQNKYADALYHEVSIGKTVSSEEMYSVAVPYLISVDSSQDVESPDYMDVKVLPYDEVLQKLTKADKSGNLAKTDKSQNIKILKSSLKITKHTENGFVQEITAKDNKWTGEEWKKIFVLNSTNFYLENYNGKLRMVTVGKGHDMGMSLYGANALAEKQITAATILLYYYPGTKVVTPDLPQAK</sequence>
<dbReference type="GO" id="GO:0030435">
    <property type="term" value="P:sporulation resulting in formation of a cellular spore"/>
    <property type="evidence" value="ECO:0007669"/>
    <property type="project" value="InterPro"/>
</dbReference>
<dbReference type="NCBIfam" id="TIGR02669">
    <property type="entry name" value="SpoIID_LytB"/>
    <property type="match status" value="1"/>
</dbReference>
<dbReference type="EMBL" id="QRQO01000008">
    <property type="protein sequence ID" value="RHN15580.1"/>
    <property type="molecule type" value="Genomic_DNA"/>
</dbReference>
<protein>
    <submittedName>
        <fullName evidence="2">SpoIID/LytB domain-containing protein</fullName>
    </submittedName>
</protein>
<evidence type="ECO:0000313" key="2">
    <source>
        <dbReference type="EMBL" id="RHN15580.1"/>
    </source>
</evidence>
<organism evidence="2 3">
    <name type="scientific">Anaerobutyricum hallii</name>
    <dbReference type="NCBI Taxonomy" id="39488"/>
    <lineage>
        <taxon>Bacteria</taxon>
        <taxon>Bacillati</taxon>
        <taxon>Bacillota</taxon>
        <taxon>Clostridia</taxon>
        <taxon>Lachnospirales</taxon>
        <taxon>Lachnospiraceae</taxon>
        <taxon>Anaerobutyricum</taxon>
    </lineage>
</organism>
<name>A0A415UBW3_9FIRM</name>
<proteinExistence type="predicted"/>
<dbReference type="InterPro" id="IPR013693">
    <property type="entry name" value="SpoIID/LytB_N"/>
</dbReference>
<reference evidence="2 3" key="1">
    <citation type="submission" date="2018-08" db="EMBL/GenBank/DDBJ databases">
        <title>A genome reference for cultivated species of the human gut microbiota.</title>
        <authorList>
            <person name="Zou Y."/>
            <person name="Xue W."/>
            <person name="Luo G."/>
        </authorList>
    </citation>
    <scope>NUCLEOTIDE SEQUENCE [LARGE SCALE GENOMIC DNA]</scope>
    <source>
        <strain evidence="2 3">AF31-17AC</strain>
    </source>
</reference>
<dbReference type="Pfam" id="PF08486">
    <property type="entry name" value="SpoIID"/>
    <property type="match status" value="1"/>
</dbReference>